<dbReference type="EMBL" id="MNCJ02000326">
    <property type="protein sequence ID" value="KAF5783022.1"/>
    <property type="molecule type" value="Genomic_DNA"/>
</dbReference>
<proteinExistence type="predicted"/>
<keyword evidence="3" id="KW-1185">Reference proteome</keyword>
<evidence type="ECO:0000313" key="2">
    <source>
        <dbReference type="EMBL" id="KAF5783022.1"/>
    </source>
</evidence>
<keyword evidence="1" id="KW-0175">Coiled coil</keyword>
<evidence type="ECO:0000256" key="1">
    <source>
        <dbReference type="SAM" id="Coils"/>
    </source>
</evidence>
<gene>
    <name evidence="2" type="ORF">HanXRQr2_Chr11g0503041</name>
</gene>
<comment type="caution">
    <text evidence="2">The sequence shown here is derived from an EMBL/GenBank/DDBJ whole genome shotgun (WGS) entry which is preliminary data.</text>
</comment>
<sequence length="177" mass="20159">MNYSLRDYLFDDQYSMSLCEGLFRGVGKLQRVDDLRKENEGLRSDLKASKSVAVELRCQVVEAERKLQKEKGAGAMLERKERAWEREMAALIEEKEELVAALKHQKEVDSVSQERLDTMYSEWGIASDDNQKLAKEKYWLTNEGFGAFLTAVSGQRSSKVVLNRSTGLTGTWGIRQA</sequence>
<dbReference type="Proteomes" id="UP000215914">
    <property type="component" value="Unassembled WGS sequence"/>
</dbReference>
<dbReference type="Gramene" id="mRNA:HanXRQr2_Chr11g0503041">
    <property type="protein sequence ID" value="mRNA:HanXRQr2_Chr11g0503041"/>
    <property type="gene ID" value="HanXRQr2_Chr11g0503041"/>
</dbReference>
<evidence type="ECO:0000313" key="3">
    <source>
        <dbReference type="Proteomes" id="UP000215914"/>
    </source>
</evidence>
<protein>
    <submittedName>
        <fullName evidence="2">Uncharacterized protein</fullName>
    </submittedName>
</protein>
<feature type="coiled-coil region" evidence="1">
    <location>
        <begin position="32"/>
        <end position="108"/>
    </location>
</feature>
<organism evidence="2 3">
    <name type="scientific">Helianthus annuus</name>
    <name type="common">Common sunflower</name>
    <dbReference type="NCBI Taxonomy" id="4232"/>
    <lineage>
        <taxon>Eukaryota</taxon>
        <taxon>Viridiplantae</taxon>
        <taxon>Streptophyta</taxon>
        <taxon>Embryophyta</taxon>
        <taxon>Tracheophyta</taxon>
        <taxon>Spermatophyta</taxon>
        <taxon>Magnoliopsida</taxon>
        <taxon>eudicotyledons</taxon>
        <taxon>Gunneridae</taxon>
        <taxon>Pentapetalae</taxon>
        <taxon>asterids</taxon>
        <taxon>campanulids</taxon>
        <taxon>Asterales</taxon>
        <taxon>Asteraceae</taxon>
        <taxon>Asteroideae</taxon>
        <taxon>Heliantheae alliance</taxon>
        <taxon>Heliantheae</taxon>
        <taxon>Helianthus</taxon>
    </lineage>
</organism>
<reference evidence="2" key="2">
    <citation type="submission" date="2020-06" db="EMBL/GenBank/DDBJ databases">
        <title>Helianthus annuus Genome sequencing and assembly Release 2.</title>
        <authorList>
            <person name="Gouzy J."/>
            <person name="Langlade N."/>
            <person name="Munos S."/>
        </authorList>
    </citation>
    <scope>NUCLEOTIDE SEQUENCE</scope>
    <source>
        <tissue evidence="2">Leaves</tissue>
    </source>
</reference>
<accession>A0A9K3N0Z3</accession>
<name>A0A9K3N0Z3_HELAN</name>
<reference evidence="2" key="1">
    <citation type="journal article" date="2017" name="Nature">
        <title>The sunflower genome provides insights into oil metabolism, flowering and Asterid evolution.</title>
        <authorList>
            <person name="Badouin H."/>
            <person name="Gouzy J."/>
            <person name="Grassa C.J."/>
            <person name="Murat F."/>
            <person name="Staton S.E."/>
            <person name="Cottret L."/>
            <person name="Lelandais-Briere C."/>
            <person name="Owens G.L."/>
            <person name="Carrere S."/>
            <person name="Mayjonade B."/>
            <person name="Legrand L."/>
            <person name="Gill N."/>
            <person name="Kane N.C."/>
            <person name="Bowers J.E."/>
            <person name="Hubner S."/>
            <person name="Bellec A."/>
            <person name="Berard A."/>
            <person name="Berges H."/>
            <person name="Blanchet N."/>
            <person name="Boniface M.C."/>
            <person name="Brunel D."/>
            <person name="Catrice O."/>
            <person name="Chaidir N."/>
            <person name="Claudel C."/>
            <person name="Donnadieu C."/>
            <person name="Faraut T."/>
            <person name="Fievet G."/>
            <person name="Helmstetter N."/>
            <person name="King M."/>
            <person name="Knapp S.J."/>
            <person name="Lai Z."/>
            <person name="Le Paslier M.C."/>
            <person name="Lippi Y."/>
            <person name="Lorenzon L."/>
            <person name="Mandel J.R."/>
            <person name="Marage G."/>
            <person name="Marchand G."/>
            <person name="Marquand E."/>
            <person name="Bret-Mestries E."/>
            <person name="Morien E."/>
            <person name="Nambeesan S."/>
            <person name="Nguyen T."/>
            <person name="Pegot-Espagnet P."/>
            <person name="Pouilly N."/>
            <person name="Raftis F."/>
            <person name="Sallet E."/>
            <person name="Schiex T."/>
            <person name="Thomas J."/>
            <person name="Vandecasteele C."/>
            <person name="Vares D."/>
            <person name="Vear F."/>
            <person name="Vautrin S."/>
            <person name="Crespi M."/>
            <person name="Mangin B."/>
            <person name="Burke J.M."/>
            <person name="Salse J."/>
            <person name="Munos S."/>
            <person name="Vincourt P."/>
            <person name="Rieseberg L.H."/>
            <person name="Langlade N.B."/>
        </authorList>
    </citation>
    <scope>NUCLEOTIDE SEQUENCE</scope>
    <source>
        <tissue evidence="2">Leaves</tissue>
    </source>
</reference>
<dbReference type="AlphaFoldDB" id="A0A9K3N0Z3"/>